<keyword evidence="1" id="KW-0812">Transmembrane</keyword>
<dbReference type="EMBL" id="LAZR01015541">
    <property type="protein sequence ID" value="KKM08621.1"/>
    <property type="molecule type" value="Genomic_DNA"/>
</dbReference>
<organism evidence="2">
    <name type="scientific">marine sediment metagenome</name>
    <dbReference type="NCBI Taxonomy" id="412755"/>
    <lineage>
        <taxon>unclassified sequences</taxon>
        <taxon>metagenomes</taxon>
        <taxon>ecological metagenomes</taxon>
    </lineage>
</organism>
<keyword evidence="1" id="KW-0472">Membrane</keyword>
<keyword evidence="1" id="KW-1133">Transmembrane helix</keyword>
<dbReference type="AlphaFoldDB" id="A0A0F9JS81"/>
<feature type="transmembrane region" description="Helical" evidence="1">
    <location>
        <begin position="34"/>
        <end position="56"/>
    </location>
</feature>
<evidence type="ECO:0000256" key="1">
    <source>
        <dbReference type="SAM" id="Phobius"/>
    </source>
</evidence>
<accession>A0A0F9JS81</accession>
<name>A0A0F9JS81_9ZZZZ</name>
<gene>
    <name evidence="2" type="ORF">LCGC14_1723520</name>
</gene>
<comment type="caution">
    <text evidence="2">The sequence shown here is derived from an EMBL/GenBank/DDBJ whole genome shotgun (WGS) entry which is preliminary data.</text>
</comment>
<proteinExistence type="predicted"/>
<evidence type="ECO:0000313" key="2">
    <source>
        <dbReference type="EMBL" id="KKM08621.1"/>
    </source>
</evidence>
<sequence>MKLSNLTDRQILIHLVHRVCGVEKRLDNHLNHMFKLAITLVGIVGSLIVALIIILLA</sequence>
<reference evidence="2" key="1">
    <citation type="journal article" date="2015" name="Nature">
        <title>Complex archaea that bridge the gap between prokaryotes and eukaryotes.</title>
        <authorList>
            <person name="Spang A."/>
            <person name="Saw J.H."/>
            <person name="Jorgensen S.L."/>
            <person name="Zaremba-Niedzwiedzka K."/>
            <person name="Martijn J."/>
            <person name="Lind A.E."/>
            <person name="van Eijk R."/>
            <person name="Schleper C."/>
            <person name="Guy L."/>
            <person name="Ettema T.J."/>
        </authorList>
    </citation>
    <scope>NUCLEOTIDE SEQUENCE</scope>
</reference>
<protein>
    <submittedName>
        <fullName evidence="2">Uncharacterized protein</fullName>
    </submittedName>
</protein>